<dbReference type="eggNOG" id="arCOG13290">
    <property type="taxonomic scope" value="Archaea"/>
</dbReference>
<name>C7P547_HALMD</name>
<protein>
    <submittedName>
        <fullName evidence="1">Uncharacterized protein</fullName>
    </submittedName>
</protein>
<keyword evidence="1" id="KW-0614">Plasmid</keyword>
<dbReference type="Proteomes" id="UP000001746">
    <property type="component" value="Plasmid pHmuk01"/>
</dbReference>
<reference evidence="2" key="1">
    <citation type="journal article" date="2009" name="Stand. Genomic Sci.">
        <title>Complete genome sequence of Halomicrobium mukohataei type strain (arg-2).</title>
        <authorList>
            <person name="Tindall B.J."/>
            <person name="Schneider S."/>
            <person name="Lapidus A."/>
            <person name="Copeland A."/>
            <person name="Glavina Del Rio T."/>
            <person name="Nolan M."/>
            <person name="Lucas S."/>
            <person name="Chen F."/>
            <person name="Tice H."/>
            <person name="Cheng J.F."/>
            <person name="Saunders E."/>
            <person name="Bruce D."/>
            <person name="Goodwin L."/>
            <person name="Pitluck S."/>
            <person name="Mikhailova N."/>
            <person name="Pati A."/>
            <person name="Ivanova N."/>
            <person name="Mavrommatis K."/>
            <person name="Chen A."/>
            <person name="Palaniappan K."/>
            <person name="Chain P."/>
            <person name="Land M."/>
            <person name="Hauser L."/>
            <person name="Chang Y.J."/>
            <person name="Jeffries C.D."/>
            <person name="Brettin T."/>
            <person name="Han C."/>
            <person name="Rohde M."/>
            <person name="Goker M."/>
            <person name="Bristow J."/>
            <person name="Eisen J.A."/>
            <person name="Markowitz V."/>
            <person name="Hugenholtz P."/>
            <person name="Klenk H.P."/>
            <person name="Kyrpides N.C."/>
            <person name="Detter J.C."/>
        </authorList>
    </citation>
    <scope>NUCLEOTIDE SEQUENCE [LARGE SCALE GENOMIC DNA]</scope>
    <source>
        <strain evidence="2">ATCC 700874 / DSM 12286 / JCM 9738 / NCIMB 13541</strain>
        <plasmid evidence="2">Plasmid pHmuk01</plasmid>
    </source>
</reference>
<dbReference type="EMBL" id="CP001689">
    <property type="protein sequence ID" value="ACV49442.1"/>
    <property type="molecule type" value="Genomic_DNA"/>
</dbReference>
<accession>C7P547</accession>
<sequence>MSWLIDLVLDNGCSLIVSNHPLSDDLIEEITDHIGIQFWGEDQEFVP</sequence>
<proteinExistence type="predicted"/>
<geneLocation type="plasmid" evidence="1 2">
    <name>pHmuk01</name>
</geneLocation>
<gene>
    <name evidence="1" type="ordered locus">Hmuk_3356</name>
</gene>
<evidence type="ECO:0000313" key="2">
    <source>
        <dbReference type="Proteomes" id="UP000001746"/>
    </source>
</evidence>
<dbReference type="HOGENOM" id="CLU_3163009_0_0_2"/>
<keyword evidence="2" id="KW-1185">Reference proteome</keyword>
<organism evidence="1 2">
    <name type="scientific">Halomicrobium mukohataei (strain ATCC 700874 / DSM 12286 / JCM 9738 / NCIMB 13541)</name>
    <name type="common">Haloarcula mukohataei</name>
    <dbReference type="NCBI Taxonomy" id="485914"/>
    <lineage>
        <taxon>Archaea</taxon>
        <taxon>Methanobacteriati</taxon>
        <taxon>Methanobacteriota</taxon>
        <taxon>Stenosarchaea group</taxon>
        <taxon>Halobacteria</taxon>
        <taxon>Halobacteriales</taxon>
        <taxon>Haloarculaceae</taxon>
        <taxon>Halomicrobium</taxon>
    </lineage>
</organism>
<dbReference type="KEGG" id="hmu:Hmuk_3356"/>
<evidence type="ECO:0000313" key="1">
    <source>
        <dbReference type="EMBL" id="ACV49442.1"/>
    </source>
</evidence>
<dbReference type="AlphaFoldDB" id="C7P547"/>